<feature type="chain" id="PRO_5012797968" evidence="6">
    <location>
        <begin position="26"/>
        <end position="429"/>
    </location>
</feature>
<dbReference type="EMBL" id="FUWV01000001">
    <property type="protein sequence ID" value="SJZ32675.1"/>
    <property type="molecule type" value="Genomic_DNA"/>
</dbReference>
<evidence type="ECO:0000256" key="2">
    <source>
        <dbReference type="ARBA" id="ARBA00022692"/>
    </source>
</evidence>
<evidence type="ECO:0000256" key="1">
    <source>
        <dbReference type="ARBA" id="ARBA00004141"/>
    </source>
</evidence>
<feature type="transmembrane region" description="Helical" evidence="5">
    <location>
        <begin position="297"/>
        <end position="316"/>
    </location>
</feature>
<dbReference type="Pfam" id="PF24961">
    <property type="entry name" value="NfeD_membrane"/>
    <property type="match status" value="1"/>
</dbReference>
<gene>
    <name evidence="10" type="ORF">SAMN02745973_00014</name>
</gene>
<dbReference type="InterPro" id="IPR056738">
    <property type="entry name" value="NfeD1b_N"/>
</dbReference>
<feature type="domain" description="NfeD integral membrane" evidence="8">
    <location>
        <begin position="228"/>
        <end position="342"/>
    </location>
</feature>
<feature type="domain" description="NfeD-like C-terminal" evidence="7">
    <location>
        <begin position="373"/>
        <end position="427"/>
    </location>
</feature>
<keyword evidence="3 5" id="KW-1133">Transmembrane helix</keyword>
<dbReference type="InterPro" id="IPR056739">
    <property type="entry name" value="NfeD_membrane"/>
</dbReference>
<keyword evidence="10" id="KW-0645">Protease</keyword>
<evidence type="ECO:0000259" key="8">
    <source>
        <dbReference type="Pfam" id="PF24961"/>
    </source>
</evidence>
<feature type="transmembrane region" description="Helical" evidence="5">
    <location>
        <begin position="219"/>
        <end position="242"/>
    </location>
</feature>
<evidence type="ECO:0000313" key="11">
    <source>
        <dbReference type="Proteomes" id="UP000196365"/>
    </source>
</evidence>
<dbReference type="RefSeq" id="WP_087677479.1">
    <property type="nucleotide sequence ID" value="NZ_FUWV01000001.1"/>
</dbReference>
<keyword evidence="6" id="KW-0732">Signal</keyword>
<dbReference type="InterPro" id="IPR052165">
    <property type="entry name" value="Membrane_assoc_protease"/>
</dbReference>
<name>A0A1T4JRA4_9FIRM</name>
<dbReference type="CDD" id="cd07021">
    <property type="entry name" value="Clp_protease_NfeD_like"/>
    <property type="match status" value="1"/>
</dbReference>
<keyword evidence="10" id="KW-0378">Hydrolase</keyword>
<protein>
    <submittedName>
        <fullName evidence="10">Membrane-bound serine protease (ClpP class)</fullName>
    </submittedName>
</protein>
<evidence type="ECO:0000256" key="5">
    <source>
        <dbReference type="SAM" id="Phobius"/>
    </source>
</evidence>
<evidence type="ECO:0000256" key="4">
    <source>
        <dbReference type="ARBA" id="ARBA00023136"/>
    </source>
</evidence>
<evidence type="ECO:0000259" key="9">
    <source>
        <dbReference type="Pfam" id="PF25145"/>
    </source>
</evidence>
<dbReference type="SUPFAM" id="SSF52096">
    <property type="entry name" value="ClpP/crotonase"/>
    <property type="match status" value="1"/>
</dbReference>
<keyword evidence="11" id="KW-1185">Reference proteome</keyword>
<dbReference type="GO" id="GO:0006508">
    <property type="term" value="P:proteolysis"/>
    <property type="evidence" value="ECO:0007669"/>
    <property type="project" value="UniProtKB-KW"/>
</dbReference>
<evidence type="ECO:0000259" key="7">
    <source>
        <dbReference type="Pfam" id="PF01957"/>
    </source>
</evidence>
<dbReference type="Pfam" id="PF25145">
    <property type="entry name" value="NfeD1b_N"/>
    <property type="match status" value="1"/>
</dbReference>
<dbReference type="InterPro" id="IPR029045">
    <property type="entry name" value="ClpP/crotonase-like_dom_sf"/>
</dbReference>
<dbReference type="OrthoDB" id="9806253at2"/>
<feature type="transmembrane region" description="Helical" evidence="5">
    <location>
        <begin position="272"/>
        <end position="290"/>
    </location>
</feature>
<accession>A0A1T4JRA4</accession>
<feature type="signal peptide" evidence="6">
    <location>
        <begin position="1"/>
        <end position="25"/>
    </location>
</feature>
<dbReference type="PANTHER" id="PTHR33507">
    <property type="entry name" value="INNER MEMBRANE PROTEIN YBBJ"/>
    <property type="match status" value="1"/>
</dbReference>
<dbReference type="Gene3D" id="2.40.50.140">
    <property type="entry name" value="Nucleic acid-binding proteins"/>
    <property type="match status" value="1"/>
</dbReference>
<feature type="transmembrane region" description="Helical" evidence="5">
    <location>
        <begin position="322"/>
        <end position="344"/>
    </location>
</feature>
<dbReference type="SUPFAM" id="SSF141322">
    <property type="entry name" value="NfeD domain-like"/>
    <property type="match status" value="1"/>
</dbReference>
<organism evidence="10 11">
    <name type="scientific">Garciella nitratireducens DSM 15102</name>
    <dbReference type="NCBI Taxonomy" id="1121911"/>
    <lineage>
        <taxon>Bacteria</taxon>
        <taxon>Bacillati</taxon>
        <taxon>Bacillota</taxon>
        <taxon>Clostridia</taxon>
        <taxon>Eubacteriales</taxon>
        <taxon>Eubacteriaceae</taxon>
        <taxon>Garciella</taxon>
    </lineage>
</organism>
<feature type="domain" description="NfeD1b N-terminal" evidence="9">
    <location>
        <begin position="29"/>
        <end position="205"/>
    </location>
</feature>
<feature type="transmembrane region" description="Helical" evidence="5">
    <location>
        <begin position="249"/>
        <end position="266"/>
    </location>
</feature>
<dbReference type="GO" id="GO:0008233">
    <property type="term" value="F:peptidase activity"/>
    <property type="evidence" value="ECO:0007669"/>
    <property type="project" value="UniProtKB-KW"/>
</dbReference>
<evidence type="ECO:0000313" key="10">
    <source>
        <dbReference type="EMBL" id="SJZ32675.1"/>
    </source>
</evidence>
<evidence type="ECO:0000256" key="6">
    <source>
        <dbReference type="SAM" id="SignalP"/>
    </source>
</evidence>
<dbReference type="Pfam" id="PF01957">
    <property type="entry name" value="NfeD"/>
    <property type="match status" value="1"/>
</dbReference>
<dbReference type="AlphaFoldDB" id="A0A1T4JRA4"/>
<dbReference type="InterPro" id="IPR012340">
    <property type="entry name" value="NA-bd_OB-fold"/>
</dbReference>
<reference evidence="10 11" key="1">
    <citation type="submission" date="2017-02" db="EMBL/GenBank/DDBJ databases">
        <authorList>
            <person name="Peterson S.W."/>
        </authorList>
    </citation>
    <scope>NUCLEOTIDE SEQUENCE [LARGE SCALE GENOMIC DNA]</scope>
    <source>
        <strain evidence="10 11">DSM 15102</strain>
    </source>
</reference>
<dbReference type="PANTHER" id="PTHR33507:SF3">
    <property type="entry name" value="INNER MEMBRANE PROTEIN YBBJ"/>
    <property type="match status" value="1"/>
</dbReference>
<dbReference type="InterPro" id="IPR002810">
    <property type="entry name" value="NfeD-like_C"/>
</dbReference>
<keyword evidence="2 5" id="KW-0812">Transmembrane</keyword>
<evidence type="ECO:0000256" key="3">
    <source>
        <dbReference type="ARBA" id="ARBA00022989"/>
    </source>
</evidence>
<keyword evidence="4 5" id="KW-0472">Membrane</keyword>
<sequence>MKTRACVFFISSMILLLVGIHSVQATNGQVFIIPIKGEVGPAMEKFVHQSIREAEENHAKAIVFQIDTPGGVVENAINISEEILNTPIKTIAYIKNEAISAGTLITISAQQIYMSSSATIGAAETRPNEEKYISYWTGKLRNVAQIRGRDPQLVAAMADADIQIKGVIQKGKLLTLTSKEALELNFIEGIENSVEEVKKSCDLENYSSKQLEPSFQLKLAALATSTMVTSILLTIGFIGIIVEIFTPGFGVGGAISIVCFGLYFGGVLLAGYSSWVAVFLFIIGFILLLIEVFAPGFGIPGIGGILSIIISIIMASSSIEQAILSLCISLLLTIIAGILLIKFVPKNKFFSRITLSTSLNTENGYISSDIFKDYIGKIGITLTPLRPSGSIEVDGIKLDVVSDNRYIGKNQKVKIINIEGNRIIVQKLN</sequence>
<comment type="subcellular location">
    <subcellularLocation>
        <location evidence="1">Membrane</location>
        <topology evidence="1">Multi-pass membrane protein</topology>
    </subcellularLocation>
</comment>
<dbReference type="Gene3D" id="3.90.226.10">
    <property type="entry name" value="2-enoyl-CoA Hydratase, Chain A, domain 1"/>
    <property type="match status" value="1"/>
</dbReference>
<proteinExistence type="predicted"/>
<dbReference type="Proteomes" id="UP000196365">
    <property type="component" value="Unassembled WGS sequence"/>
</dbReference>
<dbReference type="GO" id="GO:0005886">
    <property type="term" value="C:plasma membrane"/>
    <property type="evidence" value="ECO:0007669"/>
    <property type="project" value="TreeGrafter"/>
</dbReference>